<name>A0A919V8I9_9ACTN</name>
<accession>A0A919V8I9</accession>
<comment type="caution">
    <text evidence="2">The sequence shown here is derived from an EMBL/GenBank/DDBJ whole genome shotgun (WGS) entry which is preliminary data.</text>
</comment>
<feature type="signal peptide" evidence="1">
    <location>
        <begin position="1"/>
        <end position="22"/>
    </location>
</feature>
<evidence type="ECO:0000313" key="2">
    <source>
        <dbReference type="EMBL" id="GII94276.1"/>
    </source>
</evidence>
<feature type="chain" id="PRO_5039614761" evidence="1">
    <location>
        <begin position="23"/>
        <end position="54"/>
    </location>
</feature>
<organism evidence="2 3">
    <name type="scientific">Sinosporangium siamense</name>
    <dbReference type="NCBI Taxonomy" id="1367973"/>
    <lineage>
        <taxon>Bacteria</taxon>
        <taxon>Bacillati</taxon>
        <taxon>Actinomycetota</taxon>
        <taxon>Actinomycetes</taxon>
        <taxon>Streptosporangiales</taxon>
        <taxon>Streptosporangiaceae</taxon>
        <taxon>Sinosporangium</taxon>
    </lineage>
</organism>
<evidence type="ECO:0000256" key="1">
    <source>
        <dbReference type="SAM" id="SignalP"/>
    </source>
</evidence>
<keyword evidence="1" id="KW-0732">Signal</keyword>
<dbReference type="EMBL" id="BOOW01000028">
    <property type="protein sequence ID" value="GII94276.1"/>
    <property type="molecule type" value="Genomic_DNA"/>
</dbReference>
<proteinExistence type="predicted"/>
<keyword evidence="3" id="KW-1185">Reference proteome</keyword>
<gene>
    <name evidence="2" type="ORF">Ssi02_45070</name>
</gene>
<protein>
    <submittedName>
        <fullName evidence="2">Uncharacterized protein</fullName>
    </submittedName>
</protein>
<dbReference type="Proteomes" id="UP000606172">
    <property type="component" value="Unassembled WGS sequence"/>
</dbReference>
<sequence>MAKAVPPGMAMVKAAAAASATAAERAFFLLFEITDSPPAETGAHGPGPVGDVTS</sequence>
<reference evidence="2" key="1">
    <citation type="submission" date="2021-01" db="EMBL/GenBank/DDBJ databases">
        <title>Whole genome shotgun sequence of Sinosporangium siamense NBRC 109515.</title>
        <authorList>
            <person name="Komaki H."/>
            <person name="Tamura T."/>
        </authorList>
    </citation>
    <scope>NUCLEOTIDE SEQUENCE</scope>
    <source>
        <strain evidence="2">NBRC 109515</strain>
    </source>
</reference>
<evidence type="ECO:0000313" key="3">
    <source>
        <dbReference type="Proteomes" id="UP000606172"/>
    </source>
</evidence>
<dbReference type="AlphaFoldDB" id="A0A919V8I9"/>